<accession>A0A382QHQ7</accession>
<feature type="non-terminal residue" evidence="2">
    <location>
        <position position="1"/>
    </location>
</feature>
<dbReference type="AlphaFoldDB" id="A0A382QHQ7"/>
<gene>
    <name evidence="2" type="ORF">METZ01_LOCUS337928</name>
</gene>
<organism evidence="2">
    <name type="scientific">marine metagenome</name>
    <dbReference type="NCBI Taxonomy" id="408172"/>
    <lineage>
        <taxon>unclassified sequences</taxon>
        <taxon>metagenomes</taxon>
        <taxon>ecological metagenomes</taxon>
    </lineage>
</organism>
<protein>
    <submittedName>
        <fullName evidence="2">Uncharacterized protein</fullName>
    </submittedName>
</protein>
<evidence type="ECO:0000256" key="1">
    <source>
        <dbReference type="SAM" id="MobiDB-lite"/>
    </source>
</evidence>
<name>A0A382QHQ7_9ZZZZ</name>
<proteinExistence type="predicted"/>
<reference evidence="2" key="1">
    <citation type="submission" date="2018-05" db="EMBL/GenBank/DDBJ databases">
        <authorList>
            <person name="Lanie J.A."/>
            <person name="Ng W.-L."/>
            <person name="Kazmierczak K.M."/>
            <person name="Andrzejewski T.M."/>
            <person name="Davidsen T.M."/>
            <person name="Wayne K.J."/>
            <person name="Tettelin H."/>
            <person name="Glass J.I."/>
            <person name="Rusch D."/>
            <person name="Podicherti R."/>
            <person name="Tsui H.-C.T."/>
            <person name="Winkler M.E."/>
        </authorList>
    </citation>
    <scope>NUCLEOTIDE SEQUENCE</scope>
</reference>
<feature type="compositionally biased region" description="Low complexity" evidence="1">
    <location>
        <begin position="10"/>
        <end position="22"/>
    </location>
</feature>
<feature type="region of interest" description="Disordered" evidence="1">
    <location>
        <begin position="1"/>
        <end position="61"/>
    </location>
</feature>
<sequence>VGEGLDEAETSAAPSSASESDALQPDPTKACGSRNQRYRADHVKKRDPRQDENKGAGINGA</sequence>
<evidence type="ECO:0000313" key="2">
    <source>
        <dbReference type="EMBL" id="SVC85074.1"/>
    </source>
</evidence>
<dbReference type="EMBL" id="UINC01114633">
    <property type="protein sequence ID" value="SVC85074.1"/>
    <property type="molecule type" value="Genomic_DNA"/>
</dbReference>